<evidence type="ECO:0000313" key="2">
    <source>
        <dbReference type="EMBL" id="KAG5288626.1"/>
    </source>
</evidence>
<evidence type="ECO:0000256" key="1">
    <source>
        <dbReference type="SAM" id="MobiDB-lite"/>
    </source>
</evidence>
<reference evidence="2 3" key="1">
    <citation type="submission" date="2021-01" db="EMBL/GenBank/DDBJ databases">
        <title>Chromosome-level genome assembly of a human fungal pathogen reveals clustering of transcriptionally co-regulated genes.</title>
        <authorList>
            <person name="Voorhies M."/>
            <person name="Cohen S."/>
            <person name="Shea T.P."/>
            <person name="Petrus S."/>
            <person name="Munoz J.F."/>
            <person name="Poplawski S."/>
            <person name="Goldman W.E."/>
            <person name="Michael T."/>
            <person name="Cuomo C.A."/>
            <person name="Sil A."/>
            <person name="Beyhan S."/>
        </authorList>
    </citation>
    <scope>NUCLEOTIDE SEQUENCE [LARGE SCALE GENOMIC DNA]</scope>
    <source>
        <strain evidence="2 3">G184AR</strain>
    </source>
</reference>
<comment type="caution">
    <text evidence="2">The sequence shown here is derived from an EMBL/GenBank/DDBJ whole genome shotgun (WGS) entry which is preliminary data.</text>
</comment>
<protein>
    <submittedName>
        <fullName evidence="2">Uncharacterized protein</fullName>
    </submittedName>
</protein>
<name>A0A8H7YCP5_AJECA</name>
<dbReference type="AlphaFoldDB" id="A0A8H7YCP5"/>
<organism evidence="2 3">
    <name type="scientific">Ajellomyces capsulatus</name>
    <name type="common">Darling's disease fungus</name>
    <name type="synonym">Histoplasma capsulatum</name>
    <dbReference type="NCBI Taxonomy" id="5037"/>
    <lineage>
        <taxon>Eukaryota</taxon>
        <taxon>Fungi</taxon>
        <taxon>Dikarya</taxon>
        <taxon>Ascomycota</taxon>
        <taxon>Pezizomycotina</taxon>
        <taxon>Eurotiomycetes</taxon>
        <taxon>Eurotiomycetidae</taxon>
        <taxon>Onygenales</taxon>
        <taxon>Ajellomycetaceae</taxon>
        <taxon>Histoplasma</taxon>
    </lineage>
</organism>
<proteinExistence type="predicted"/>
<gene>
    <name evidence="2" type="ORF">I7I52_12166</name>
</gene>
<sequence length="64" mass="7381">MCCAESRNEQIGVFPEPSRNDSEGISGNHPCCNYRFFMLLRIHSRRLDGCLCGKRYHDERFGGN</sequence>
<accession>A0A8H7YCP5</accession>
<dbReference type="Proteomes" id="UP000670092">
    <property type="component" value="Unassembled WGS sequence"/>
</dbReference>
<evidence type="ECO:0000313" key="3">
    <source>
        <dbReference type="Proteomes" id="UP000670092"/>
    </source>
</evidence>
<dbReference type="EMBL" id="JAEVHI010000006">
    <property type="protein sequence ID" value="KAG5288626.1"/>
    <property type="molecule type" value="Genomic_DNA"/>
</dbReference>
<dbReference type="VEuPathDB" id="FungiDB:I7I52_12166"/>
<feature type="region of interest" description="Disordered" evidence="1">
    <location>
        <begin position="1"/>
        <end position="25"/>
    </location>
</feature>